<organism evidence="1 2">
    <name type="scientific">Symbiochloris irregularis</name>
    <dbReference type="NCBI Taxonomy" id="706552"/>
    <lineage>
        <taxon>Eukaryota</taxon>
        <taxon>Viridiplantae</taxon>
        <taxon>Chlorophyta</taxon>
        <taxon>core chlorophytes</taxon>
        <taxon>Trebouxiophyceae</taxon>
        <taxon>Trebouxiales</taxon>
        <taxon>Trebouxiaceae</taxon>
        <taxon>Symbiochloris</taxon>
    </lineage>
</organism>
<keyword evidence="2" id="KW-1185">Reference proteome</keyword>
<evidence type="ECO:0000313" key="2">
    <source>
        <dbReference type="Proteomes" id="UP001465755"/>
    </source>
</evidence>
<gene>
    <name evidence="1" type="ORF">WJX73_008938</name>
</gene>
<dbReference type="EMBL" id="JALJOQ010000011">
    <property type="protein sequence ID" value="KAK9811186.1"/>
    <property type="molecule type" value="Genomic_DNA"/>
</dbReference>
<accession>A0AAW1PRW2</accession>
<dbReference type="AlphaFoldDB" id="A0AAW1PRW2"/>
<proteinExistence type="predicted"/>
<name>A0AAW1PRW2_9CHLO</name>
<dbReference type="Proteomes" id="UP001465755">
    <property type="component" value="Unassembled WGS sequence"/>
</dbReference>
<protein>
    <recommendedName>
        <fullName evidence="3">Glutathione peroxidase</fullName>
    </recommendedName>
</protein>
<reference evidence="1 2" key="1">
    <citation type="journal article" date="2024" name="Nat. Commun.">
        <title>Phylogenomics reveals the evolutionary origins of lichenization in chlorophyte algae.</title>
        <authorList>
            <person name="Puginier C."/>
            <person name="Libourel C."/>
            <person name="Otte J."/>
            <person name="Skaloud P."/>
            <person name="Haon M."/>
            <person name="Grisel S."/>
            <person name="Petersen M."/>
            <person name="Berrin J.G."/>
            <person name="Delaux P.M."/>
            <person name="Dal Grande F."/>
            <person name="Keller J."/>
        </authorList>
    </citation>
    <scope>NUCLEOTIDE SEQUENCE [LARGE SCALE GENOMIC DNA]</scope>
    <source>
        <strain evidence="1 2">SAG 2036</strain>
    </source>
</reference>
<evidence type="ECO:0008006" key="3">
    <source>
        <dbReference type="Google" id="ProtNLM"/>
    </source>
</evidence>
<sequence>MMSISSAPTVRTLPHRQLLASKPARHGRIGCGFKVTATSSQMISRRAELVGLGASGLLLCTGSAQAAEAAYSFNVEQYEKDTALSKFENKVTVILNIASA</sequence>
<evidence type="ECO:0000313" key="1">
    <source>
        <dbReference type="EMBL" id="KAK9811186.1"/>
    </source>
</evidence>
<comment type="caution">
    <text evidence="1">The sequence shown here is derived from an EMBL/GenBank/DDBJ whole genome shotgun (WGS) entry which is preliminary data.</text>
</comment>